<dbReference type="OrthoDB" id="4377158at2"/>
<evidence type="ECO:0000313" key="1">
    <source>
        <dbReference type="EMBL" id="ORW02481.1"/>
    </source>
</evidence>
<dbReference type="RefSeq" id="WP_045380105.1">
    <property type="nucleotide sequence ID" value="NZ_BBKA01000066.1"/>
</dbReference>
<evidence type="ECO:0000313" key="2">
    <source>
        <dbReference type="Proteomes" id="UP000193487"/>
    </source>
</evidence>
<comment type="caution">
    <text evidence="1">The sequence shown here is derived from an EMBL/GenBank/DDBJ whole genome shotgun (WGS) entry which is preliminary data.</text>
</comment>
<dbReference type="Pfam" id="PF09956">
    <property type="entry name" value="Phage_cement_2"/>
    <property type="match status" value="1"/>
</dbReference>
<proteinExistence type="predicted"/>
<dbReference type="AlphaFoldDB" id="A0A1X1XUN6"/>
<keyword evidence="2" id="KW-1185">Reference proteome</keyword>
<name>A0A1X1XUN6_9MYCO</name>
<gene>
    <name evidence="1" type="ORF">AWC14_07030</name>
</gene>
<dbReference type="Proteomes" id="UP000193487">
    <property type="component" value="Unassembled WGS sequence"/>
</dbReference>
<evidence type="ECO:0008006" key="3">
    <source>
        <dbReference type="Google" id="ProtNLM"/>
    </source>
</evidence>
<reference evidence="1 2" key="1">
    <citation type="submission" date="2016-01" db="EMBL/GenBank/DDBJ databases">
        <title>The new phylogeny of the genus Mycobacterium.</title>
        <authorList>
            <person name="Tarcisio F."/>
            <person name="Conor M."/>
            <person name="Antonella G."/>
            <person name="Elisabetta G."/>
            <person name="Giulia F.S."/>
            <person name="Sara T."/>
            <person name="Anna F."/>
            <person name="Clotilde B."/>
            <person name="Roberto B."/>
            <person name="Veronica D.S."/>
            <person name="Fabio R."/>
            <person name="Monica P."/>
            <person name="Olivier J."/>
            <person name="Enrico T."/>
            <person name="Nicola S."/>
        </authorList>
    </citation>
    <scope>NUCLEOTIDE SEQUENCE [LARGE SCALE GENOMIC DNA]</scope>
    <source>
        <strain evidence="1 2">DSM 45166</strain>
    </source>
</reference>
<accession>A0A1X1XUN6</accession>
<organism evidence="1 2">
    <name type="scientific">Mycobacterium kyorinense</name>
    <dbReference type="NCBI Taxonomy" id="487514"/>
    <lineage>
        <taxon>Bacteria</taxon>
        <taxon>Bacillati</taxon>
        <taxon>Actinomycetota</taxon>
        <taxon>Actinomycetes</taxon>
        <taxon>Mycobacteriales</taxon>
        <taxon>Mycobacteriaceae</taxon>
        <taxon>Mycobacterium</taxon>
    </lineage>
</organism>
<protein>
    <recommendedName>
        <fullName evidence="3">DUF2190 domain-containing protein</fullName>
    </recommendedName>
</protein>
<dbReference type="InterPro" id="IPR011231">
    <property type="entry name" value="Phage_VT1-Sakai_H0018"/>
</dbReference>
<sequence length="127" mass="12004">MSTTIANPSVYDPGATITGQATAAVTAKRFLAISGDRTAGGNISVAPAAAAGRTCGVAGNDAAVGELVRVVRGGGRVVRVTAAGAIAAGAEVQVGANGMAATKAAGVAVGYAITGAADAADAEISLY</sequence>
<dbReference type="EMBL" id="LQPE01000133">
    <property type="protein sequence ID" value="ORW02481.1"/>
    <property type="molecule type" value="Genomic_DNA"/>
</dbReference>